<keyword evidence="3 7" id="KW-0227">DNA damage</keyword>
<evidence type="ECO:0000313" key="11">
    <source>
        <dbReference type="EMBL" id="KAJ5586010.1"/>
    </source>
</evidence>
<dbReference type="GO" id="GO:0005634">
    <property type="term" value="C:nucleus"/>
    <property type="evidence" value="ECO:0007669"/>
    <property type="project" value="UniProtKB-SubCell"/>
</dbReference>
<feature type="domain" description="Nse4/EID protein Nse3/MAGE-binding" evidence="10">
    <location>
        <begin position="143"/>
        <end position="186"/>
    </location>
</feature>
<dbReference type="GO" id="GO:0006310">
    <property type="term" value="P:DNA recombination"/>
    <property type="evidence" value="ECO:0007669"/>
    <property type="project" value="UniProtKB-UniRule"/>
</dbReference>
<feature type="compositionally biased region" description="Polar residues" evidence="8">
    <location>
        <begin position="59"/>
        <end position="73"/>
    </location>
</feature>
<evidence type="ECO:0000259" key="9">
    <source>
        <dbReference type="Pfam" id="PF08743"/>
    </source>
</evidence>
<feature type="region of interest" description="Disordered" evidence="8">
    <location>
        <begin position="186"/>
        <end position="216"/>
    </location>
</feature>
<dbReference type="Proteomes" id="UP001216150">
    <property type="component" value="Unassembled WGS sequence"/>
</dbReference>
<evidence type="ECO:0000256" key="1">
    <source>
        <dbReference type="ARBA" id="ARBA00004123"/>
    </source>
</evidence>
<comment type="subunit">
    <text evidence="7">Component of the SMC5-SMC6 complex.</text>
</comment>
<sequence>MAPIPLSQLDEPSARNPSPLSSPGSSSDKENPRRQSINKRSEAPMARPSQGKRRRLNDRNSIIPSQMHSSQHASKNKYYDPDQDVEERRMVRRGLRDLTRDFNGRHPVPAAILPHRLDREVIQEANFSISILNVKQTSDATLDSRLLVNAADLSHKKTAQLAVGDSGAGIDVDEFVSKCISYMRRGPESNVTSTQRRHPRQSQRDPNASDGEDDGDAMNWDWLGRMACLPHSSRPAVSGFLLGPLSLEKRVRQMTQRRQAERIDPSQVVKPNDLVQEDLGQEDNNLTVMCSNINKLLSETQEQSQEMVQAELDENYGEDAPPEAIQAAMAKYNVCDDGGIPLFKFCINPRSFGQSVENLFYVSFLIRDGNAGISTDSRKLPTLHSSNPYQPSEAVRRGIQKHQAIFSLDFDTWKDLIEAFDIKECIIPHREEIEETSGTWQG</sequence>
<keyword evidence="4 7" id="KW-0233">DNA recombination</keyword>
<keyword evidence="6 7" id="KW-0539">Nucleus</keyword>
<evidence type="ECO:0000256" key="3">
    <source>
        <dbReference type="ARBA" id="ARBA00022763"/>
    </source>
</evidence>
<dbReference type="GO" id="GO:0030915">
    <property type="term" value="C:Smc5-Smc6 complex"/>
    <property type="evidence" value="ECO:0007669"/>
    <property type="project" value="UniProtKB-UniRule"/>
</dbReference>
<dbReference type="PANTHER" id="PTHR16140:SF0">
    <property type="entry name" value="NON-STRUCTURAL MAINTENANCE OF CHROMOSOMES ELEMENT 4"/>
    <property type="match status" value="1"/>
</dbReference>
<dbReference type="Pfam" id="PF15412">
    <property type="entry name" value="Nse4-Nse3_bdg"/>
    <property type="match status" value="1"/>
</dbReference>
<evidence type="ECO:0000256" key="2">
    <source>
        <dbReference type="ARBA" id="ARBA00008997"/>
    </source>
</evidence>
<dbReference type="EMBL" id="JAQJAC010000004">
    <property type="protein sequence ID" value="KAJ5586010.1"/>
    <property type="molecule type" value="Genomic_DNA"/>
</dbReference>
<dbReference type="Pfam" id="PF08743">
    <property type="entry name" value="Nse4_C"/>
    <property type="match status" value="1"/>
</dbReference>
<dbReference type="GO" id="GO:0006281">
    <property type="term" value="P:DNA repair"/>
    <property type="evidence" value="ECO:0007669"/>
    <property type="project" value="UniProtKB-UniRule"/>
</dbReference>
<evidence type="ECO:0000259" key="10">
    <source>
        <dbReference type="Pfam" id="PF15412"/>
    </source>
</evidence>
<comment type="subcellular location">
    <subcellularLocation>
        <location evidence="1 7">Nucleus</location>
    </subcellularLocation>
</comment>
<evidence type="ECO:0000313" key="12">
    <source>
        <dbReference type="Proteomes" id="UP001216150"/>
    </source>
</evidence>
<evidence type="ECO:0000256" key="4">
    <source>
        <dbReference type="ARBA" id="ARBA00023172"/>
    </source>
</evidence>
<keyword evidence="5 7" id="KW-0234">DNA repair</keyword>
<evidence type="ECO:0000256" key="7">
    <source>
        <dbReference type="RuleBase" id="RU365071"/>
    </source>
</evidence>
<reference evidence="11 12" key="1">
    <citation type="journal article" date="2023" name="IMA Fungus">
        <title>Comparative genomic study of the Penicillium genus elucidates a diverse pangenome and 15 lateral gene transfer events.</title>
        <authorList>
            <person name="Petersen C."/>
            <person name="Sorensen T."/>
            <person name="Nielsen M.R."/>
            <person name="Sondergaard T.E."/>
            <person name="Sorensen J.L."/>
            <person name="Fitzpatrick D.A."/>
            <person name="Frisvad J.C."/>
            <person name="Nielsen K.L."/>
        </authorList>
    </citation>
    <scope>NUCLEOTIDE SEQUENCE [LARGE SCALE GENOMIC DNA]</scope>
    <source>
        <strain evidence="11 12">IBT 29057</strain>
    </source>
</reference>
<feature type="region of interest" description="Disordered" evidence="8">
    <location>
        <begin position="1"/>
        <end position="87"/>
    </location>
</feature>
<comment type="caution">
    <text evidence="11">The sequence shown here is derived from an EMBL/GenBank/DDBJ whole genome shotgun (WGS) entry which is preliminary data.</text>
</comment>
<accession>A0AAD6GRB9</accession>
<dbReference type="InterPro" id="IPR029225">
    <property type="entry name" value="Nse4_Nse3-bd"/>
</dbReference>
<comment type="similarity">
    <text evidence="2 7">Belongs to the NSE4 family.</text>
</comment>
<evidence type="ECO:0000256" key="6">
    <source>
        <dbReference type="ARBA" id="ARBA00023242"/>
    </source>
</evidence>
<feature type="compositionally biased region" description="Low complexity" evidence="8">
    <location>
        <begin position="17"/>
        <end position="26"/>
    </location>
</feature>
<feature type="domain" description="Non-structural maintenance of chromosome element 4 C-terminal" evidence="9">
    <location>
        <begin position="339"/>
        <end position="427"/>
    </location>
</feature>
<dbReference type="InterPro" id="IPR014854">
    <property type="entry name" value="Nse4_C"/>
</dbReference>
<comment type="function">
    <text evidence="7">Component of the SMC5-SMC6 complex, that promotes sister chromatid alignment after DNA damage and facilitates double-stranded DNA breaks (DSBs) repair via homologous recombination between sister chromatids.</text>
</comment>
<dbReference type="PANTHER" id="PTHR16140">
    <property type="entry name" value="NON-STRUCTURAL MAINTENANCE OF CHROMOSOMES ELEMENT 4"/>
    <property type="match status" value="1"/>
</dbReference>
<gene>
    <name evidence="11" type="ORF">N7450_005797</name>
</gene>
<evidence type="ECO:0000256" key="5">
    <source>
        <dbReference type="ARBA" id="ARBA00023204"/>
    </source>
</evidence>
<organism evidence="11 12">
    <name type="scientific">Penicillium hetheringtonii</name>
    <dbReference type="NCBI Taxonomy" id="911720"/>
    <lineage>
        <taxon>Eukaryota</taxon>
        <taxon>Fungi</taxon>
        <taxon>Dikarya</taxon>
        <taxon>Ascomycota</taxon>
        <taxon>Pezizomycotina</taxon>
        <taxon>Eurotiomycetes</taxon>
        <taxon>Eurotiomycetidae</taxon>
        <taxon>Eurotiales</taxon>
        <taxon>Aspergillaceae</taxon>
        <taxon>Penicillium</taxon>
    </lineage>
</organism>
<dbReference type="InterPro" id="IPR027786">
    <property type="entry name" value="Nse4/EID"/>
</dbReference>
<dbReference type="AlphaFoldDB" id="A0AAD6GRB9"/>
<evidence type="ECO:0000256" key="8">
    <source>
        <dbReference type="SAM" id="MobiDB-lite"/>
    </source>
</evidence>
<protein>
    <recommendedName>
        <fullName evidence="7">Non-structural maintenance of chromosomes element 4</fullName>
    </recommendedName>
</protein>
<name>A0AAD6GRB9_9EURO</name>
<keyword evidence="12" id="KW-1185">Reference proteome</keyword>
<proteinExistence type="inferred from homology"/>